<dbReference type="EMBL" id="DF143906">
    <property type="protein sequence ID" value="GAA39818.1"/>
    <property type="molecule type" value="Genomic_DNA"/>
</dbReference>
<evidence type="ECO:0000256" key="1">
    <source>
        <dbReference type="SAM" id="MobiDB-lite"/>
    </source>
</evidence>
<protein>
    <submittedName>
        <fullName evidence="2">Uncharacterized protein</fullName>
    </submittedName>
</protein>
<gene>
    <name evidence="2" type="ORF">CLF_104187</name>
</gene>
<evidence type="ECO:0000313" key="2">
    <source>
        <dbReference type="EMBL" id="GAA39818.1"/>
    </source>
</evidence>
<proteinExistence type="predicted"/>
<accession>H2KTK3</accession>
<reference evidence="2" key="1">
    <citation type="journal article" date="2011" name="Genome Biol.">
        <title>The draft genome of the carcinogenic human liver fluke Clonorchis sinensis.</title>
        <authorList>
            <person name="Wang X."/>
            <person name="Chen W."/>
            <person name="Huang Y."/>
            <person name="Sun J."/>
            <person name="Men J."/>
            <person name="Liu H."/>
            <person name="Luo F."/>
            <person name="Guo L."/>
            <person name="Lv X."/>
            <person name="Deng C."/>
            <person name="Zhou C."/>
            <person name="Fan Y."/>
            <person name="Li X."/>
            <person name="Huang L."/>
            <person name="Hu Y."/>
            <person name="Liang C."/>
            <person name="Hu X."/>
            <person name="Xu J."/>
            <person name="Yu X."/>
        </authorList>
    </citation>
    <scope>NUCLEOTIDE SEQUENCE [LARGE SCALE GENOMIC DNA]</scope>
    <source>
        <strain evidence="2">Henan</strain>
    </source>
</reference>
<feature type="region of interest" description="Disordered" evidence="1">
    <location>
        <begin position="237"/>
        <end position="276"/>
    </location>
</feature>
<feature type="compositionally biased region" description="Low complexity" evidence="1">
    <location>
        <begin position="249"/>
        <end position="261"/>
    </location>
</feature>
<organism evidence="2 3">
    <name type="scientific">Clonorchis sinensis</name>
    <name type="common">Chinese liver fluke</name>
    <dbReference type="NCBI Taxonomy" id="79923"/>
    <lineage>
        <taxon>Eukaryota</taxon>
        <taxon>Metazoa</taxon>
        <taxon>Spiralia</taxon>
        <taxon>Lophotrochozoa</taxon>
        <taxon>Platyhelminthes</taxon>
        <taxon>Trematoda</taxon>
        <taxon>Digenea</taxon>
        <taxon>Opisthorchiida</taxon>
        <taxon>Opisthorchiata</taxon>
        <taxon>Opisthorchiidae</taxon>
        <taxon>Clonorchis</taxon>
    </lineage>
</organism>
<name>H2KTK3_CLOSI</name>
<dbReference type="Proteomes" id="UP000008909">
    <property type="component" value="Unassembled WGS sequence"/>
</dbReference>
<dbReference type="AlphaFoldDB" id="H2KTK3"/>
<evidence type="ECO:0000313" key="3">
    <source>
        <dbReference type="Proteomes" id="UP000008909"/>
    </source>
</evidence>
<keyword evidence="3" id="KW-1185">Reference proteome</keyword>
<sequence>MLSLPVQTRNGATIRELYEKKFFTNAGGVPPDKPNEFFTVSKFSIVYDDQRTLYPEGHADGLRVINRAAIRIFGERRGGHGMQRVGGCLGLGSERKCQPGSTSVDKQARPIEVMYYEESGSTDHVGDEACDPSHFEKASIVINALASEICQRLDCRHQGLIYNIPDHIPLERIKTALLAACNILNPVCTVWRLRKSKPSLCCPILVRFKDKNDDARLLASQTTLFSTPTLQTVNVKAAGTPLQSEPNKSSPSRSLRSTSESCHTDPSFLPPSAATDTLGVTQSRISHATNGNCINRITVDECTRNNRGPSDSNDSVLSQPIGLAFNPLASFSVGPSTVPDNTQTSYMKHAVSRQPLPGAAIECESAVVCARPP</sequence>